<organism evidence="2 3">
    <name type="scientific">Candidatus Nomurabacteria bacterium RIFCSPHIGHO2_01_FULL_42_16</name>
    <dbReference type="NCBI Taxonomy" id="1801743"/>
    <lineage>
        <taxon>Bacteria</taxon>
        <taxon>Candidatus Nomuraibacteriota</taxon>
    </lineage>
</organism>
<evidence type="ECO:0008006" key="4">
    <source>
        <dbReference type="Google" id="ProtNLM"/>
    </source>
</evidence>
<name>A0A1F6VHB9_9BACT</name>
<accession>A0A1F6VHB9</accession>
<reference evidence="2 3" key="1">
    <citation type="journal article" date="2016" name="Nat. Commun.">
        <title>Thousands of microbial genomes shed light on interconnected biogeochemical processes in an aquifer system.</title>
        <authorList>
            <person name="Anantharaman K."/>
            <person name="Brown C.T."/>
            <person name="Hug L.A."/>
            <person name="Sharon I."/>
            <person name="Castelle C.J."/>
            <person name="Probst A.J."/>
            <person name="Thomas B.C."/>
            <person name="Singh A."/>
            <person name="Wilkins M.J."/>
            <person name="Karaoz U."/>
            <person name="Brodie E.L."/>
            <person name="Williams K.H."/>
            <person name="Hubbard S.S."/>
            <person name="Banfield J.F."/>
        </authorList>
    </citation>
    <scope>NUCLEOTIDE SEQUENCE [LARGE SCALE GENOMIC DNA]</scope>
</reference>
<feature type="chain" id="PRO_5009527255" description="Outer membrane protein beta-barrel domain-containing protein" evidence="1">
    <location>
        <begin position="20"/>
        <end position="352"/>
    </location>
</feature>
<gene>
    <name evidence="2" type="ORF">A2824_02855</name>
</gene>
<proteinExistence type="predicted"/>
<evidence type="ECO:0000313" key="2">
    <source>
        <dbReference type="EMBL" id="OGI68959.1"/>
    </source>
</evidence>
<feature type="signal peptide" evidence="1">
    <location>
        <begin position="1"/>
        <end position="19"/>
    </location>
</feature>
<dbReference type="Proteomes" id="UP000178059">
    <property type="component" value="Unassembled WGS sequence"/>
</dbReference>
<dbReference type="AlphaFoldDB" id="A0A1F6VHB9"/>
<evidence type="ECO:0000313" key="3">
    <source>
        <dbReference type="Proteomes" id="UP000178059"/>
    </source>
</evidence>
<protein>
    <recommendedName>
        <fullName evidence="4">Outer membrane protein beta-barrel domain-containing protein</fullName>
    </recommendedName>
</protein>
<comment type="caution">
    <text evidence="2">The sequence shown here is derived from an EMBL/GenBank/DDBJ whole genome shotgun (WGS) entry which is preliminary data.</text>
</comment>
<keyword evidence="1" id="KW-0732">Signal</keyword>
<dbReference type="EMBL" id="MFTT01000036">
    <property type="protein sequence ID" value="OGI68959.1"/>
    <property type="molecule type" value="Genomic_DNA"/>
</dbReference>
<sequence length="352" mass="39560">MKNIILIFVFFTLGFNANAQEGDTSCAPEVPRYNYFGKGNTKTDGKPGRLGGFYEGAETRISDYEKGRLSGYKQGNLTLKLDSILSVVLGYYGISYNDGAKERLSDKLKSFNLSEDQQEGLTLFMDSIITTLLEYHGVPYENASSLEDRLAGKLKAYQIYKFNKGVALTNRGQGYDLIVGPKTREELLKDKDIVCREEIGENVAKSSSGDNLAEGWVKITPEKKDSLIRIRKDIRFFFVQFLYGFGEVLDSRRLEYTEGAIGFRIAHNLYLGGSVMYENVHSRGKEIRYGAMLVYDFRGRNTLPITFGYQISFGEIVYHSVVASAEIVRHIGIVGKYNFNNPSMGIGVRITL</sequence>
<evidence type="ECO:0000256" key="1">
    <source>
        <dbReference type="SAM" id="SignalP"/>
    </source>
</evidence>